<dbReference type="RefSeq" id="WP_380691929.1">
    <property type="nucleotide sequence ID" value="NZ_JBHRSS010000010.1"/>
</dbReference>
<dbReference type="PANTHER" id="PTHR32024">
    <property type="entry name" value="TRK SYSTEM POTASSIUM UPTAKE PROTEIN TRKG-RELATED"/>
    <property type="match status" value="1"/>
</dbReference>
<dbReference type="PANTHER" id="PTHR32024:SF1">
    <property type="entry name" value="KTR SYSTEM POTASSIUM UPTAKE PROTEIN B"/>
    <property type="match status" value="1"/>
</dbReference>
<feature type="transmembrane region" description="Helical" evidence="8">
    <location>
        <begin position="378"/>
        <end position="400"/>
    </location>
</feature>
<keyword evidence="3" id="KW-1003">Cell membrane</keyword>
<name>A0ABV7EU32_9GAMM</name>
<feature type="transmembrane region" description="Helical" evidence="8">
    <location>
        <begin position="263"/>
        <end position="280"/>
    </location>
</feature>
<feature type="transmembrane region" description="Helical" evidence="8">
    <location>
        <begin position="194"/>
        <end position="212"/>
    </location>
</feature>
<evidence type="ECO:0000256" key="3">
    <source>
        <dbReference type="ARBA" id="ARBA00022475"/>
    </source>
</evidence>
<dbReference type="EMBL" id="JBHRSS010000010">
    <property type="protein sequence ID" value="MFC3106297.1"/>
    <property type="molecule type" value="Genomic_DNA"/>
</dbReference>
<gene>
    <name evidence="9" type="ORF">ACFOSU_20675</name>
</gene>
<feature type="transmembrane region" description="Helical" evidence="8">
    <location>
        <begin position="286"/>
        <end position="304"/>
    </location>
</feature>
<evidence type="ECO:0000313" key="10">
    <source>
        <dbReference type="Proteomes" id="UP001595462"/>
    </source>
</evidence>
<dbReference type="Proteomes" id="UP001595462">
    <property type="component" value="Unassembled WGS sequence"/>
</dbReference>
<reference evidence="10" key="1">
    <citation type="journal article" date="2019" name="Int. J. Syst. Evol. Microbiol.">
        <title>The Global Catalogue of Microorganisms (GCM) 10K type strain sequencing project: providing services to taxonomists for standard genome sequencing and annotation.</title>
        <authorList>
            <consortium name="The Broad Institute Genomics Platform"/>
            <consortium name="The Broad Institute Genome Sequencing Center for Infectious Disease"/>
            <person name="Wu L."/>
            <person name="Ma J."/>
        </authorList>
    </citation>
    <scope>NUCLEOTIDE SEQUENCE [LARGE SCALE GENOMIC DNA]</scope>
    <source>
        <strain evidence="10">KCTC 52640</strain>
    </source>
</reference>
<evidence type="ECO:0000256" key="2">
    <source>
        <dbReference type="ARBA" id="ARBA00022448"/>
    </source>
</evidence>
<comment type="caution">
    <text evidence="9">The sequence shown here is derived from an EMBL/GenBank/DDBJ whole genome shotgun (WGS) entry which is preliminary data.</text>
</comment>
<sequence>MNSEPRGFSAFIRSRRPATLVVLGYALYIASGFVMLCLPFAQAGHGVSWLDNLFTATSAVSTTGLATVSPGTRYSLFGELVIAGLIQVGGIGYMTLGSFVMLALRHRLDDMHRGVARTAFVLPERMNLARFIRNVVGFTLVIEVVGAAALALLFARAGAPEPIWNGIFHSISAFCTAGFSLFDNSLEDYRANTGINMVVAALSYLGAIGFIVMSDWWRWLTTRQRRSLTSRIILRVTFWLALIGTVVIALTDTGLAKLGLEERLLASFFQTMTAMTTVGFDTYPIAGMSSASILLLIVAMVMGASPSGTGGGLKSTTIAIFYGAVRSTLAGRARIGLLGRDIGAARIQMAMAATGMYVGTLVIGVTTLMLVERQGFLPLLFESASAIGTVGLSLGATGALTSVGKLVVIAMMFVGRLGPITLGMALFPPPSRRQAMAGHVEDLAV</sequence>
<evidence type="ECO:0000256" key="6">
    <source>
        <dbReference type="ARBA" id="ARBA00023065"/>
    </source>
</evidence>
<keyword evidence="10" id="KW-1185">Reference proteome</keyword>
<evidence type="ECO:0000256" key="1">
    <source>
        <dbReference type="ARBA" id="ARBA00004651"/>
    </source>
</evidence>
<evidence type="ECO:0000256" key="4">
    <source>
        <dbReference type="ARBA" id="ARBA00022692"/>
    </source>
</evidence>
<keyword evidence="4 8" id="KW-0812">Transmembrane</keyword>
<protein>
    <submittedName>
        <fullName evidence="9">TrkH family potassium uptake protein</fullName>
    </submittedName>
</protein>
<feature type="transmembrane region" description="Helical" evidence="8">
    <location>
        <begin position="80"/>
        <end position="104"/>
    </location>
</feature>
<keyword evidence="7 8" id="KW-0472">Membrane</keyword>
<dbReference type="Pfam" id="PF02386">
    <property type="entry name" value="TrkH"/>
    <property type="match status" value="1"/>
</dbReference>
<evidence type="ECO:0000256" key="8">
    <source>
        <dbReference type="SAM" id="Phobius"/>
    </source>
</evidence>
<comment type="subcellular location">
    <subcellularLocation>
        <location evidence="1">Cell membrane</location>
        <topology evidence="1">Multi-pass membrane protein</topology>
    </subcellularLocation>
</comment>
<organism evidence="9 10">
    <name type="scientific">Salinisphaera aquimarina</name>
    <dbReference type="NCBI Taxonomy" id="2094031"/>
    <lineage>
        <taxon>Bacteria</taxon>
        <taxon>Pseudomonadati</taxon>
        <taxon>Pseudomonadota</taxon>
        <taxon>Gammaproteobacteria</taxon>
        <taxon>Salinisphaerales</taxon>
        <taxon>Salinisphaeraceae</taxon>
        <taxon>Salinisphaera</taxon>
    </lineage>
</organism>
<keyword evidence="6" id="KW-0406">Ion transport</keyword>
<evidence type="ECO:0000256" key="5">
    <source>
        <dbReference type="ARBA" id="ARBA00022989"/>
    </source>
</evidence>
<evidence type="ECO:0000256" key="7">
    <source>
        <dbReference type="ARBA" id="ARBA00023136"/>
    </source>
</evidence>
<dbReference type="InterPro" id="IPR003445">
    <property type="entry name" value="Cat_transpt"/>
</dbReference>
<keyword evidence="5 8" id="KW-1133">Transmembrane helix</keyword>
<feature type="transmembrane region" description="Helical" evidence="8">
    <location>
        <begin position="347"/>
        <end position="371"/>
    </location>
</feature>
<feature type="transmembrane region" description="Helical" evidence="8">
    <location>
        <begin position="232"/>
        <end position="251"/>
    </location>
</feature>
<feature type="transmembrane region" description="Helical" evidence="8">
    <location>
        <begin position="135"/>
        <end position="157"/>
    </location>
</feature>
<feature type="transmembrane region" description="Helical" evidence="8">
    <location>
        <begin position="163"/>
        <end position="182"/>
    </location>
</feature>
<keyword evidence="2" id="KW-0813">Transport</keyword>
<accession>A0ABV7EU32</accession>
<proteinExistence type="predicted"/>
<evidence type="ECO:0000313" key="9">
    <source>
        <dbReference type="EMBL" id="MFC3106297.1"/>
    </source>
</evidence>
<feature type="transmembrane region" description="Helical" evidence="8">
    <location>
        <begin position="20"/>
        <end position="41"/>
    </location>
</feature>